<evidence type="ECO:0000313" key="2">
    <source>
        <dbReference type="EMBL" id="SHK16751.1"/>
    </source>
</evidence>
<dbReference type="Proteomes" id="UP000185812">
    <property type="component" value="Unassembled WGS sequence"/>
</dbReference>
<feature type="region of interest" description="Disordered" evidence="1">
    <location>
        <begin position="141"/>
        <end position="167"/>
    </location>
</feature>
<evidence type="ECO:0000256" key="1">
    <source>
        <dbReference type="SAM" id="MobiDB-lite"/>
    </source>
</evidence>
<organism evidence="2 3">
    <name type="scientific">Rhodothermus profundi</name>
    <dbReference type="NCBI Taxonomy" id="633813"/>
    <lineage>
        <taxon>Bacteria</taxon>
        <taxon>Pseudomonadati</taxon>
        <taxon>Rhodothermota</taxon>
        <taxon>Rhodothermia</taxon>
        <taxon>Rhodothermales</taxon>
        <taxon>Rhodothermaceae</taxon>
        <taxon>Rhodothermus</taxon>
    </lineage>
</organism>
<gene>
    <name evidence="2" type="ORF">SAMN04488087_0517</name>
</gene>
<feature type="compositionally biased region" description="Gly residues" evidence="1">
    <location>
        <begin position="141"/>
        <end position="154"/>
    </location>
</feature>
<keyword evidence="3" id="KW-1185">Reference proteome</keyword>
<reference evidence="3" key="1">
    <citation type="submission" date="2016-11" db="EMBL/GenBank/DDBJ databases">
        <authorList>
            <person name="Varghese N."/>
            <person name="Submissions S."/>
        </authorList>
    </citation>
    <scope>NUCLEOTIDE SEQUENCE [LARGE SCALE GENOMIC DNA]</scope>
    <source>
        <strain evidence="3">DSM 22212</strain>
    </source>
</reference>
<name>A0A1M6Q977_9BACT</name>
<dbReference type="EMBL" id="FRAU01000001">
    <property type="protein sequence ID" value="SHK16751.1"/>
    <property type="molecule type" value="Genomic_DNA"/>
</dbReference>
<protein>
    <submittedName>
        <fullName evidence="2">Uncharacterized protein</fullName>
    </submittedName>
</protein>
<accession>A0A1M6Q977</accession>
<proteinExistence type="predicted"/>
<sequence>MSSVYLYPVWLLRRRRRFWRTFRMSVAGHFQPCLRRTPILLMPGCCLRCRFRLPLLWRLPSRCLPGGIGRLLHGSRRVIPELQPPQLFVPLTMRTAAPEQTTPAHRLDRSGALARGCWLMPHCSSAAVLPPHPHQVGGRGLHQGYLGGNNGQHGNGDRNQNGDDCLDSFHHRLQL</sequence>
<evidence type="ECO:0000313" key="3">
    <source>
        <dbReference type="Proteomes" id="UP000185812"/>
    </source>
</evidence>
<dbReference type="AlphaFoldDB" id="A0A1M6Q977"/>